<dbReference type="GO" id="GO:0006629">
    <property type="term" value="P:lipid metabolic process"/>
    <property type="evidence" value="ECO:0007669"/>
    <property type="project" value="InterPro"/>
</dbReference>
<keyword evidence="1" id="KW-0472">Membrane</keyword>
<reference evidence="3 4" key="1">
    <citation type="submission" date="2015-03" db="EMBL/GenBank/DDBJ databases">
        <title>Complete genome sequence of Lactobacillus acetotolerans NBRC 13120.</title>
        <authorList>
            <person name="Toh H."/>
            <person name="Morita H."/>
            <person name="Fujita N."/>
        </authorList>
    </citation>
    <scope>NUCLEOTIDE SEQUENCE [LARGE SCALE GENOMIC DNA]</scope>
    <source>
        <strain evidence="3 4">NBRC 13120</strain>
    </source>
</reference>
<feature type="transmembrane region" description="Helical" evidence="1">
    <location>
        <begin position="19"/>
        <end position="37"/>
    </location>
</feature>
<dbReference type="KEGG" id="lae:LBAT_0127"/>
<dbReference type="PROSITE" id="PS51704">
    <property type="entry name" value="GP_PDE"/>
    <property type="match status" value="1"/>
</dbReference>
<evidence type="ECO:0000259" key="2">
    <source>
        <dbReference type="PROSITE" id="PS51704"/>
    </source>
</evidence>
<dbReference type="InterPro" id="IPR030395">
    <property type="entry name" value="GP_PDE_dom"/>
</dbReference>
<feature type="transmembrane region" description="Helical" evidence="1">
    <location>
        <begin position="223"/>
        <end position="245"/>
    </location>
</feature>
<dbReference type="PANTHER" id="PTHR46211">
    <property type="entry name" value="GLYCEROPHOSPHORYL DIESTER PHOSPHODIESTERASE"/>
    <property type="match status" value="1"/>
</dbReference>
<sequence length="587" mass="68508">MKTAIEDIKKYSTGFKKHFWQYLFLFLCLDFFNQYLLIPFSRFLNTYLFQVVSVPFSSLQFIDTIITHHPFVCIALVIEVLFYMWLIYLEFAILLIGINSIRAACSLKKFLKEVQQAVKPRNFSAVLLVLLYTFLVIPVAEVIFRTPLLSKIQMGEFIWDYMTRKIILGGILLLFYLLIIIVGARLIFTLPKMILKQEKFKAALAESWQMTKRGGYWKTISKILLLLLLSTILLVIFYLGCYLLQLLWDVFPGQFSFIMANINLFLIQVVSALTLAWFMWVCSGILVKPLKLKQKKYSKKHRRSNWILWVTILFLISSFGLIKNNSWYLDNTETKQPLIISHRGVNGNNGVQNTIPALKDTVKSKPDLVEMDLHETKDKKFVVLHDANLSKLTGINKKPSQLTLKKLTSLMAYENGHRAKIVSFDHYLDVAKKDKQRLLIEIKTTPADSKQMLEDFNRKYGKIILNRNYQIHSINYQVITKLHKINPELPVFYIQPYNFIYPTSLADGYSMEYSTLNPDFIRQAHKQKKAVYVWTVDNPNVMKKMLYDHVDGLITNNLEEAKVAVRQYEHNLSYANYLLNYIMTIPI</sequence>
<dbReference type="InterPro" id="IPR017946">
    <property type="entry name" value="PLC-like_Pdiesterase_TIM-brl"/>
</dbReference>
<feature type="transmembrane region" description="Helical" evidence="1">
    <location>
        <begin position="166"/>
        <end position="188"/>
    </location>
</feature>
<gene>
    <name evidence="3" type="ORF">LBAT_0127</name>
</gene>
<dbReference type="Pfam" id="PF10110">
    <property type="entry name" value="GPDPase_memb"/>
    <property type="match status" value="1"/>
</dbReference>
<evidence type="ECO:0000313" key="3">
    <source>
        <dbReference type="EMBL" id="BAQ56516.1"/>
    </source>
</evidence>
<dbReference type="GO" id="GO:0008081">
    <property type="term" value="F:phosphoric diester hydrolase activity"/>
    <property type="evidence" value="ECO:0007669"/>
    <property type="project" value="InterPro"/>
</dbReference>
<dbReference type="STRING" id="1600.LBAT_0127"/>
<name>A0A0D6A1A5_9LACO</name>
<evidence type="ECO:0000313" key="4">
    <source>
        <dbReference type="Proteomes" id="UP000035709"/>
    </source>
</evidence>
<feature type="domain" description="GP-PDE" evidence="2">
    <location>
        <begin position="337"/>
        <end position="565"/>
    </location>
</feature>
<dbReference type="SUPFAM" id="SSF51695">
    <property type="entry name" value="PLC-like phosphodiesterases"/>
    <property type="match status" value="1"/>
</dbReference>
<dbReference type="InterPro" id="IPR018476">
    <property type="entry name" value="GlyceroP-diester-Pdiesterase_M"/>
</dbReference>
<dbReference type="Gene3D" id="3.20.20.190">
    <property type="entry name" value="Phosphatidylinositol (PI) phosphodiesterase"/>
    <property type="match status" value="1"/>
</dbReference>
<keyword evidence="1" id="KW-1133">Transmembrane helix</keyword>
<feature type="transmembrane region" description="Helical" evidence="1">
    <location>
        <begin position="122"/>
        <end position="146"/>
    </location>
</feature>
<organism evidence="3 4">
    <name type="scientific">Lactobacillus acetotolerans</name>
    <dbReference type="NCBI Taxonomy" id="1600"/>
    <lineage>
        <taxon>Bacteria</taxon>
        <taxon>Bacillati</taxon>
        <taxon>Bacillota</taxon>
        <taxon>Bacilli</taxon>
        <taxon>Lactobacillales</taxon>
        <taxon>Lactobacillaceae</taxon>
        <taxon>Lactobacillus</taxon>
    </lineage>
</organism>
<dbReference type="PANTHER" id="PTHR46211:SF8">
    <property type="entry name" value="PHOSPHODIESTERASE"/>
    <property type="match status" value="1"/>
</dbReference>
<protein>
    <submittedName>
        <fullName evidence="3">Glycerophosphodiester phosphodiesterase</fullName>
    </submittedName>
</protein>
<feature type="transmembrane region" description="Helical" evidence="1">
    <location>
        <begin position="306"/>
        <end position="322"/>
    </location>
</feature>
<dbReference type="EMBL" id="AP014808">
    <property type="protein sequence ID" value="BAQ56516.1"/>
    <property type="molecule type" value="Genomic_DNA"/>
</dbReference>
<keyword evidence="1" id="KW-0812">Transmembrane</keyword>
<dbReference type="AlphaFoldDB" id="A0A0D6A1A5"/>
<keyword evidence="4" id="KW-1185">Reference proteome</keyword>
<feature type="transmembrane region" description="Helical" evidence="1">
    <location>
        <begin position="265"/>
        <end position="286"/>
    </location>
</feature>
<evidence type="ECO:0000256" key="1">
    <source>
        <dbReference type="SAM" id="Phobius"/>
    </source>
</evidence>
<dbReference type="Pfam" id="PF03009">
    <property type="entry name" value="GDPD"/>
    <property type="match status" value="1"/>
</dbReference>
<dbReference type="Proteomes" id="UP000035709">
    <property type="component" value="Chromosome"/>
</dbReference>
<dbReference type="PATRIC" id="fig|1600.4.peg.131"/>
<accession>A0A0D6A1A5</accession>
<dbReference type="OrthoDB" id="384721at2"/>
<feature type="transmembrane region" description="Helical" evidence="1">
    <location>
        <begin position="82"/>
        <end position="101"/>
    </location>
</feature>
<dbReference type="RefSeq" id="WP_060459065.1">
    <property type="nucleotide sequence ID" value="NZ_AP014808.1"/>
</dbReference>
<proteinExistence type="predicted"/>
<dbReference type="CDD" id="cd08579">
    <property type="entry name" value="GDPD_memb_like"/>
    <property type="match status" value="1"/>
</dbReference>